<dbReference type="InterPro" id="IPR046348">
    <property type="entry name" value="SIS_dom_sf"/>
</dbReference>
<dbReference type="Pfam" id="PF01380">
    <property type="entry name" value="SIS"/>
    <property type="match status" value="1"/>
</dbReference>
<dbReference type="CDD" id="cd05017">
    <property type="entry name" value="SIS_PGI_PMI_1"/>
    <property type="match status" value="1"/>
</dbReference>
<dbReference type="GO" id="GO:0004347">
    <property type="term" value="F:glucose-6-phosphate isomerase activity"/>
    <property type="evidence" value="ECO:0007669"/>
    <property type="project" value="InterPro"/>
</dbReference>
<dbReference type="CDD" id="cd05637">
    <property type="entry name" value="SIS_PGI_PMI_2"/>
    <property type="match status" value="1"/>
</dbReference>
<evidence type="ECO:0000256" key="1">
    <source>
        <dbReference type="ARBA" id="ARBA00010523"/>
    </source>
</evidence>
<dbReference type="GO" id="GO:0097367">
    <property type="term" value="F:carbohydrate derivative binding"/>
    <property type="evidence" value="ECO:0007669"/>
    <property type="project" value="InterPro"/>
</dbReference>
<dbReference type="PROSITE" id="PS51464">
    <property type="entry name" value="SIS"/>
    <property type="match status" value="1"/>
</dbReference>
<comment type="similarity">
    <text evidence="1">Belongs to the PGI/PMI family.</text>
</comment>
<dbReference type="InterPro" id="IPR001347">
    <property type="entry name" value="SIS_dom"/>
</dbReference>
<dbReference type="Pfam" id="PF10432">
    <property type="entry name" value="bact-PGI_C"/>
    <property type="match status" value="1"/>
</dbReference>
<evidence type="ECO:0000256" key="2">
    <source>
        <dbReference type="ARBA" id="ARBA00023235"/>
    </source>
</evidence>
<name>A0A382HMC9_9ZZZZ</name>
<evidence type="ECO:0000313" key="4">
    <source>
        <dbReference type="EMBL" id="SVB88436.1"/>
    </source>
</evidence>
<dbReference type="GO" id="GO:0005975">
    <property type="term" value="P:carbohydrate metabolic process"/>
    <property type="evidence" value="ECO:0007669"/>
    <property type="project" value="InterPro"/>
</dbReference>
<sequence>MDREKIDPENMFKSIFDFPDQIEEAVEIGKNIVLKKNYSKVNNIILAGMGGSAVGGDLLSLALKNYLSVPFFVSRNYTLPNWVDEKTLVICSSYSGNTEETLSAFNEARSKNATIIGITTGGVLSSWLKEYDCDEITIVDGLQPRAAVGYSMIPMMFLIEKILKIELNLDFILDETRNELLEKRNIYSIMNSQNPVYSLAQKIYKKCVVIYGETGATDKLAIRLKGQLCENSKMLTFVNEIPEMNHNEIVGWENNSDIFTHLVVLWLVDSSGHIRNSKRVEITQSILDKFPVEQYTIRLEGKSFINRIFYSIHYGDWLSYWCAFLHQTDPTPVDKINFLKKALE</sequence>
<dbReference type="GO" id="GO:1901135">
    <property type="term" value="P:carbohydrate derivative metabolic process"/>
    <property type="evidence" value="ECO:0007669"/>
    <property type="project" value="InterPro"/>
</dbReference>
<keyword evidence="2" id="KW-0413">Isomerase</keyword>
<dbReference type="GO" id="GO:0004476">
    <property type="term" value="F:mannose-6-phosphate isomerase activity"/>
    <property type="evidence" value="ECO:0007669"/>
    <property type="project" value="InterPro"/>
</dbReference>
<dbReference type="NCBIfam" id="NF006423">
    <property type="entry name" value="PRK08674.1-2"/>
    <property type="match status" value="1"/>
</dbReference>
<dbReference type="EMBL" id="UINC01062128">
    <property type="protein sequence ID" value="SVB88436.1"/>
    <property type="molecule type" value="Genomic_DNA"/>
</dbReference>
<dbReference type="InterPro" id="IPR019490">
    <property type="entry name" value="Glu6P/Mann6P_isomerase_C"/>
</dbReference>
<feature type="domain" description="SIS" evidence="3">
    <location>
        <begin position="34"/>
        <end position="172"/>
    </location>
</feature>
<gene>
    <name evidence="4" type="ORF">METZ01_LOCUS241290</name>
</gene>
<dbReference type="AlphaFoldDB" id="A0A382HMC9"/>
<proteinExistence type="inferred from homology"/>
<dbReference type="SUPFAM" id="SSF53697">
    <property type="entry name" value="SIS domain"/>
    <property type="match status" value="1"/>
</dbReference>
<reference evidence="4" key="1">
    <citation type="submission" date="2018-05" db="EMBL/GenBank/DDBJ databases">
        <authorList>
            <person name="Lanie J.A."/>
            <person name="Ng W.-L."/>
            <person name="Kazmierczak K.M."/>
            <person name="Andrzejewski T.M."/>
            <person name="Davidsen T.M."/>
            <person name="Wayne K.J."/>
            <person name="Tettelin H."/>
            <person name="Glass J.I."/>
            <person name="Rusch D."/>
            <person name="Podicherti R."/>
            <person name="Tsui H.-C.T."/>
            <person name="Winkler M.E."/>
        </authorList>
    </citation>
    <scope>NUCLEOTIDE SEQUENCE</scope>
</reference>
<dbReference type="InterPro" id="IPR035484">
    <property type="entry name" value="SIS_PGI/PMI_1"/>
</dbReference>
<dbReference type="NCBIfam" id="NF006426">
    <property type="entry name" value="PRK08674.1-6"/>
    <property type="match status" value="1"/>
</dbReference>
<dbReference type="NCBIfam" id="TIGR02128">
    <property type="entry name" value="G6PI_arch"/>
    <property type="match status" value="1"/>
</dbReference>
<dbReference type="Gene3D" id="3.40.50.10490">
    <property type="entry name" value="Glucose-6-phosphate isomerase like protein, domain 1"/>
    <property type="match status" value="2"/>
</dbReference>
<protein>
    <recommendedName>
        <fullName evidence="3">SIS domain-containing protein</fullName>
    </recommendedName>
</protein>
<organism evidence="4">
    <name type="scientific">marine metagenome</name>
    <dbReference type="NCBI Taxonomy" id="408172"/>
    <lineage>
        <taxon>unclassified sequences</taxon>
        <taxon>metagenomes</taxon>
        <taxon>ecological metagenomes</taxon>
    </lineage>
</organism>
<accession>A0A382HMC9</accession>
<evidence type="ECO:0000259" key="3">
    <source>
        <dbReference type="PROSITE" id="PS51464"/>
    </source>
</evidence>